<reference evidence="2 3" key="1">
    <citation type="submission" date="2024-06" db="EMBL/GenBank/DDBJ databases">
        <title>The Natural Products Discovery Center: Release of the First 8490 Sequenced Strains for Exploring Actinobacteria Biosynthetic Diversity.</title>
        <authorList>
            <person name="Kalkreuter E."/>
            <person name="Kautsar S.A."/>
            <person name="Yang D."/>
            <person name="Bader C.D."/>
            <person name="Teijaro C.N."/>
            <person name="Fluegel L."/>
            <person name="Davis C.M."/>
            <person name="Simpson J.R."/>
            <person name="Lauterbach L."/>
            <person name="Steele A.D."/>
            <person name="Gui C."/>
            <person name="Meng S."/>
            <person name="Li G."/>
            <person name="Viehrig K."/>
            <person name="Ye F."/>
            <person name="Su P."/>
            <person name="Kiefer A.F."/>
            <person name="Nichols A."/>
            <person name="Cepeda A.J."/>
            <person name="Yan W."/>
            <person name="Fan B."/>
            <person name="Jiang Y."/>
            <person name="Adhikari A."/>
            <person name="Zheng C.-J."/>
            <person name="Schuster L."/>
            <person name="Cowan T.M."/>
            <person name="Smanski M.J."/>
            <person name="Chevrette M.G."/>
            <person name="De Carvalho L.P.S."/>
            <person name="Shen B."/>
        </authorList>
    </citation>
    <scope>NUCLEOTIDE SEQUENCE [LARGE SCALE GENOMIC DNA]</scope>
    <source>
        <strain evidence="2 3">NPDC046851</strain>
    </source>
</reference>
<evidence type="ECO:0000313" key="2">
    <source>
        <dbReference type="EMBL" id="MEU6805667.1"/>
    </source>
</evidence>
<name>A0ABV3B891_9ACTN</name>
<comment type="caution">
    <text evidence="2">The sequence shown here is derived from an EMBL/GenBank/DDBJ whole genome shotgun (WGS) entry which is preliminary data.</text>
</comment>
<evidence type="ECO:0000256" key="1">
    <source>
        <dbReference type="SAM" id="Phobius"/>
    </source>
</evidence>
<keyword evidence="1" id="KW-1133">Transmembrane helix</keyword>
<dbReference type="Proteomes" id="UP001551189">
    <property type="component" value="Unassembled WGS sequence"/>
</dbReference>
<dbReference type="RefSeq" id="WP_359700661.1">
    <property type="nucleotide sequence ID" value="NZ_JBEYXT010000225.1"/>
</dbReference>
<gene>
    <name evidence="2" type="ORF">ABZ931_32395</name>
</gene>
<dbReference type="EMBL" id="JBEYXT010000225">
    <property type="protein sequence ID" value="MEU6805667.1"/>
    <property type="molecule type" value="Genomic_DNA"/>
</dbReference>
<accession>A0ABV3B891</accession>
<protein>
    <submittedName>
        <fullName evidence="2">Uncharacterized protein</fullName>
    </submittedName>
</protein>
<evidence type="ECO:0000313" key="3">
    <source>
        <dbReference type="Proteomes" id="UP001551189"/>
    </source>
</evidence>
<keyword evidence="1" id="KW-0812">Transmembrane</keyword>
<proteinExistence type="predicted"/>
<keyword evidence="1" id="KW-0472">Membrane</keyword>
<feature type="transmembrane region" description="Helical" evidence="1">
    <location>
        <begin position="6"/>
        <end position="26"/>
    </location>
</feature>
<sequence>MGHQHDWTPLVMIAAPLVLGLLARLLRRPRRAVADRTRIFRDLITLRMVLRDSDPGQRADLLDAHHDWRTEHADKHHR</sequence>
<organism evidence="2 3">
    <name type="scientific">Streptomyces neyagawaensis</name>
    <dbReference type="NCBI Taxonomy" id="42238"/>
    <lineage>
        <taxon>Bacteria</taxon>
        <taxon>Bacillati</taxon>
        <taxon>Actinomycetota</taxon>
        <taxon>Actinomycetes</taxon>
        <taxon>Kitasatosporales</taxon>
        <taxon>Streptomycetaceae</taxon>
        <taxon>Streptomyces</taxon>
    </lineage>
</organism>
<keyword evidence="3" id="KW-1185">Reference proteome</keyword>